<gene>
    <name evidence="1" type="ORF">ASPZODRAFT_2122620</name>
</gene>
<evidence type="ECO:0000313" key="1">
    <source>
        <dbReference type="EMBL" id="OJJ42234.1"/>
    </source>
</evidence>
<dbReference type="EMBL" id="KV878364">
    <property type="protein sequence ID" value="OJJ42234.1"/>
    <property type="molecule type" value="Genomic_DNA"/>
</dbReference>
<dbReference type="STRING" id="1073090.A0A1L9S502"/>
<evidence type="ECO:0000313" key="2">
    <source>
        <dbReference type="Proteomes" id="UP000184188"/>
    </source>
</evidence>
<dbReference type="GeneID" id="34614271"/>
<reference evidence="2" key="1">
    <citation type="journal article" date="2017" name="Genome Biol.">
        <title>Comparative genomics reveals high biological diversity and specific adaptations in the industrially and medically important fungal genus Aspergillus.</title>
        <authorList>
            <person name="de Vries R.P."/>
            <person name="Riley R."/>
            <person name="Wiebenga A."/>
            <person name="Aguilar-Osorio G."/>
            <person name="Amillis S."/>
            <person name="Uchima C.A."/>
            <person name="Anderluh G."/>
            <person name="Asadollahi M."/>
            <person name="Askin M."/>
            <person name="Barry K."/>
            <person name="Battaglia E."/>
            <person name="Bayram O."/>
            <person name="Benocci T."/>
            <person name="Braus-Stromeyer S.A."/>
            <person name="Caldana C."/>
            <person name="Canovas D."/>
            <person name="Cerqueira G.C."/>
            <person name="Chen F."/>
            <person name="Chen W."/>
            <person name="Choi C."/>
            <person name="Clum A."/>
            <person name="Dos Santos R.A."/>
            <person name="Damasio A.R."/>
            <person name="Diallinas G."/>
            <person name="Emri T."/>
            <person name="Fekete E."/>
            <person name="Flipphi M."/>
            <person name="Freyberg S."/>
            <person name="Gallo A."/>
            <person name="Gournas C."/>
            <person name="Habgood R."/>
            <person name="Hainaut M."/>
            <person name="Harispe M.L."/>
            <person name="Henrissat B."/>
            <person name="Hilden K.S."/>
            <person name="Hope R."/>
            <person name="Hossain A."/>
            <person name="Karabika E."/>
            <person name="Karaffa L."/>
            <person name="Karanyi Z."/>
            <person name="Krasevec N."/>
            <person name="Kuo A."/>
            <person name="Kusch H."/>
            <person name="LaButti K."/>
            <person name="Lagendijk E.L."/>
            <person name="Lapidus A."/>
            <person name="Levasseur A."/>
            <person name="Lindquist E."/>
            <person name="Lipzen A."/>
            <person name="Logrieco A.F."/>
            <person name="MacCabe A."/>
            <person name="Maekelae M.R."/>
            <person name="Malavazi I."/>
            <person name="Melin P."/>
            <person name="Meyer V."/>
            <person name="Mielnichuk N."/>
            <person name="Miskei M."/>
            <person name="Molnar A.P."/>
            <person name="Mule G."/>
            <person name="Ngan C.Y."/>
            <person name="Orejas M."/>
            <person name="Orosz E."/>
            <person name="Ouedraogo J.P."/>
            <person name="Overkamp K.M."/>
            <person name="Park H.-S."/>
            <person name="Perrone G."/>
            <person name="Piumi F."/>
            <person name="Punt P.J."/>
            <person name="Ram A.F."/>
            <person name="Ramon A."/>
            <person name="Rauscher S."/>
            <person name="Record E."/>
            <person name="Riano-Pachon D.M."/>
            <person name="Robert V."/>
            <person name="Roehrig J."/>
            <person name="Ruller R."/>
            <person name="Salamov A."/>
            <person name="Salih N.S."/>
            <person name="Samson R.A."/>
            <person name="Sandor E."/>
            <person name="Sanguinetti M."/>
            <person name="Schuetze T."/>
            <person name="Sepcic K."/>
            <person name="Shelest E."/>
            <person name="Sherlock G."/>
            <person name="Sophianopoulou V."/>
            <person name="Squina F.M."/>
            <person name="Sun H."/>
            <person name="Susca A."/>
            <person name="Todd R.B."/>
            <person name="Tsang A."/>
            <person name="Unkles S.E."/>
            <person name="van de Wiele N."/>
            <person name="van Rossen-Uffink D."/>
            <person name="Oliveira J.V."/>
            <person name="Vesth T.C."/>
            <person name="Visser J."/>
            <person name="Yu J.-H."/>
            <person name="Zhou M."/>
            <person name="Andersen M.R."/>
            <person name="Archer D.B."/>
            <person name="Baker S.E."/>
            <person name="Benoit I."/>
            <person name="Brakhage A.A."/>
            <person name="Braus G.H."/>
            <person name="Fischer R."/>
            <person name="Frisvad J.C."/>
            <person name="Goldman G.H."/>
            <person name="Houbraken J."/>
            <person name="Oakley B."/>
            <person name="Pocsi I."/>
            <person name="Scazzocchio C."/>
            <person name="Seiboth B."/>
            <person name="vanKuyk P.A."/>
            <person name="Wortman J."/>
            <person name="Dyer P.S."/>
            <person name="Grigoriev I.V."/>
        </authorList>
    </citation>
    <scope>NUCLEOTIDE SEQUENCE [LARGE SCALE GENOMIC DNA]</scope>
    <source>
        <strain evidence="2">CBS 506.65</strain>
    </source>
</reference>
<organism evidence="1 2">
    <name type="scientific">Penicilliopsis zonata CBS 506.65</name>
    <dbReference type="NCBI Taxonomy" id="1073090"/>
    <lineage>
        <taxon>Eukaryota</taxon>
        <taxon>Fungi</taxon>
        <taxon>Dikarya</taxon>
        <taxon>Ascomycota</taxon>
        <taxon>Pezizomycotina</taxon>
        <taxon>Eurotiomycetes</taxon>
        <taxon>Eurotiomycetidae</taxon>
        <taxon>Eurotiales</taxon>
        <taxon>Aspergillaceae</taxon>
        <taxon>Penicilliopsis</taxon>
    </lineage>
</organism>
<accession>A0A1L9S502</accession>
<dbReference type="VEuPathDB" id="FungiDB:ASPZODRAFT_2122620"/>
<dbReference type="AlphaFoldDB" id="A0A1L9S502"/>
<dbReference type="OrthoDB" id="432970at2759"/>
<sequence>MGRGHDGREQSYVAFLVIETYPSRDQWGWAPMYWNCDIRNVWAVREDGRDLATSDIAIICHFPRRNLQPMLEVVMESATRLPVDFDASYLWLKSHVPKPMPLATEYAVFGFIAETQLMARLPQNSDSILSKLEADTQSATAMAQNKDSSNLIRRSKKHFPEKLIQDSR</sequence>
<dbReference type="Proteomes" id="UP000184188">
    <property type="component" value="Unassembled WGS sequence"/>
</dbReference>
<protein>
    <submittedName>
        <fullName evidence="1">Uncharacterized protein</fullName>
    </submittedName>
</protein>
<name>A0A1L9S502_9EURO</name>
<proteinExistence type="predicted"/>
<keyword evidence="2" id="KW-1185">Reference proteome</keyword>
<dbReference type="RefSeq" id="XP_022576744.1">
    <property type="nucleotide sequence ID" value="XM_022727807.1"/>
</dbReference>